<proteinExistence type="predicted"/>
<name>A0A2A4FD30_9BURK</name>
<evidence type="ECO:0000313" key="2">
    <source>
        <dbReference type="Proteomes" id="UP000217994"/>
    </source>
</evidence>
<comment type="caution">
    <text evidence="1">The sequence shown here is derived from an EMBL/GenBank/DDBJ whole genome shotgun (WGS) entry which is preliminary data.</text>
</comment>
<evidence type="ECO:0000313" key="1">
    <source>
        <dbReference type="EMBL" id="PCE31301.1"/>
    </source>
</evidence>
<dbReference type="AlphaFoldDB" id="A0A2A4FD30"/>
<accession>A0A2A4FD30</accession>
<dbReference type="PROSITE" id="PS51257">
    <property type="entry name" value="PROKAR_LIPOPROTEIN"/>
    <property type="match status" value="1"/>
</dbReference>
<gene>
    <name evidence="1" type="ORF">BZL54_16280</name>
</gene>
<reference evidence="1 2" key="1">
    <citation type="submission" date="2017-01" db="EMBL/GenBank/DDBJ databases">
        <title>Whole-Genome Shotgun Sequencing of Two beta-Proteobacterial Species in Search of the Bulgecin Biosynthetic Cluster.</title>
        <authorList>
            <person name="Horsman M.E."/>
            <person name="Marous D.R."/>
            <person name="Li R."/>
            <person name="Oliver R.A."/>
            <person name="Byun B."/>
            <person name="Emrich S.J."/>
            <person name="Boggess B."/>
            <person name="Townsend C.A."/>
            <person name="Mobashery S."/>
        </authorList>
    </citation>
    <scope>NUCLEOTIDE SEQUENCE [LARGE SCALE GENOMIC DNA]</scope>
    <source>
        <strain evidence="1 2">ATCC 31433</strain>
    </source>
</reference>
<dbReference type="Proteomes" id="UP000217994">
    <property type="component" value="Unassembled WGS sequence"/>
</dbReference>
<sequence>MAATRAACLRCVAARETDLQNTACGVAACTGAMHREIVAGSFKRLPGGAADPRSKHAGATRSVRSSRVVRIAAHARAPGAV</sequence>
<organism evidence="1 2">
    <name type="scientific">Burkholderia ubonensis subsp. mesacidophila</name>
    <dbReference type="NCBI Taxonomy" id="265293"/>
    <lineage>
        <taxon>Bacteria</taxon>
        <taxon>Pseudomonadati</taxon>
        <taxon>Pseudomonadota</taxon>
        <taxon>Betaproteobacteria</taxon>
        <taxon>Burkholderiales</taxon>
        <taxon>Burkholderiaceae</taxon>
        <taxon>Burkholderia</taxon>
        <taxon>Burkholderia cepacia complex</taxon>
    </lineage>
</organism>
<protein>
    <submittedName>
        <fullName evidence="1">Uncharacterized protein</fullName>
    </submittedName>
</protein>
<dbReference type="EMBL" id="MTZU01000049">
    <property type="protein sequence ID" value="PCE31301.1"/>
    <property type="molecule type" value="Genomic_DNA"/>
</dbReference>